<organism evidence="1 2">
    <name type="scientific">Streptomyces albipurpureus</name>
    <dbReference type="NCBI Taxonomy" id="2897419"/>
    <lineage>
        <taxon>Bacteria</taxon>
        <taxon>Bacillati</taxon>
        <taxon>Actinomycetota</taxon>
        <taxon>Actinomycetes</taxon>
        <taxon>Kitasatosporales</taxon>
        <taxon>Streptomycetaceae</taxon>
        <taxon>Streptomyces</taxon>
    </lineage>
</organism>
<comment type="caution">
    <text evidence="1">The sequence shown here is derived from an EMBL/GenBank/DDBJ whole genome shotgun (WGS) entry which is preliminary data.</text>
</comment>
<evidence type="ECO:0000313" key="1">
    <source>
        <dbReference type="EMBL" id="MCM2392491.1"/>
    </source>
</evidence>
<name>A0ABT0UVP0_9ACTN</name>
<gene>
    <name evidence="1" type="ORF">NBG84_30110</name>
</gene>
<reference evidence="1" key="1">
    <citation type="submission" date="2022-06" db="EMBL/GenBank/DDBJ databases">
        <title>Genome public.</title>
        <authorList>
            <person name="Sun Q."/>
        </authorList>
    </citation>
    <scope>NUCLEOTIDE SEQUENCE</scope>
    <source>
        <strain evidence="1">CWNU-1</strain>
    </source>
</reference>
<dbReference type="EMBL" id="JAMQAW010000040">
    <property type="protein sequence ID" value="MCM2392491.1"/>
    <property type="molecule type" value="Genomic_DNA"/>
</dbReference>
<accession>A0ABT0UVP0</accession>
<dbReference type="RefSeq" id="WP_250922808.1">
    <property type="nucleotide sequence ID" value="NZ_JAMQAW010000040.1"/>
</dbReference>
<protein>
    <submittedName>
        <fullName evidence="1">Uncharacterized protein</fullName>
    </submittedName>
</protein>
<proteinExistence type="predicted"/>
<keyword evidence="2" id="KW-1185">Reference proteome</keyword>
<dbReference type="Proteomes" id="UP001431429">
    <property type="component" value="Unassembled WGS sequence"/>
</dbReference>
<sequence>MTKHTGSTGRDAEFTLAQLRGDCVRMAPHWVVPAAAVPVRVSPSRIHGVVVSSASARLVDSMPEYGR</sequence>
<evidence type="ECO:0000313" key="2">
    <source>
        <dbReference type="Proteomes" id="UP001431429"/>
    </source>
</evidence>